<reference evidence="2 3" key="1">
    <citation type="submission" date="2018-03" db="EMBL/GenBank/DDBJ databases">
        <authorList>
            <person name="Keele B.F."/>
        </authorList>
    </citation>
    <scope>NUCLEOTIDE SEQUENCE [LARGE SCALE GENOMIC DNA]</scope>
    <source>
        <strain evidence="2">ZCTH4_d</strain>
    </source>
</reference>
<name>A0A3E0K699_9BACI</name>
<dbReference type="Proteomes" id="UP000257014">
    <property type="component" value="Unassembled WGS sequence"/>
</dbReference>
<evidence type="ECO:0000256" key="1">
    <source>
        <dbReference type="SAM" id="MobiDB-lite"/>
    </source>
</evidence>
<dbReference type="EMBL" id="QEWE01000014">
    <property type="protein sequence ID" value="REJ29393.1"/>
    <property type="molecule type" value="Genomic_DNA"/>
</dbReference>
<sequence length="155" mass="16680">MPGPKSGRRGPPEKRREQGRLRFLSLLENGDPEKGIGGRLSPPQDFGGNDPERADESGLPFPGGHSAILRARASARFSDGPGAGRSGIPARSGLSFKIWLFESQAKASLVWQRDKPRSARPQFEEHHPAPEGLSGIFNGGPTILIFCPKGKFCPA</sequence>
<feature type="region of interest" description="Disordered" evidence="1">
    <location>
        <begin position="25"/>
        <end position="65"/>
    </location>
</feature>
<evidence type="ECO:0000313" key="3">
    <source>
        <dbReference type="Proteomes" id="UP000257014"/>
    </source>
</evidence>
<organism evidence="2 3">
    <name type="scientific">Caldibacillus debilis</name>
    <dbReference type="NCBI Taxonomy" id="301148"/>
    <lineage>
        <taxon>Bacteria</taxon>
        <taxon>Bacillati</taxon>
        <taxon>Bacillota</taxon>
        <taxon>Bacilli</taxon>
        <taxon>Bacillales</taxon>
        <taxon>Bacillaceae</taxon>
        <taxon>Caldibacillus</taxon>
    </lineage>
</organism>
<evidence type="ECO:0000313" key="2">
    <source>
        <dbReference type="EMBL" id="REJ29393.1"/>
    </source>
</evidence>
<comment type="caution">
    <text evidence="2">The sequence shown here is derived from an EMBL/GenBank/DDBJ whole genome shotgun (WGS) entry which is preliminary data.</text>
</comment>
<gene>
    <name evidence="2" type="ORF">C6P37_05470</name>
</gene>
<accession>A0A3E0K699</accession>
<feature type="region of interest" description="Disordered" evidence="1">
    <location>
        <begin position="1"/>
        <end position="20"/>
    </location>
</feature>
<proteinExistence type="predicted"/>
<dbReference type="AlphaFoldDB" id="A0A3E0K699"/>
<protein>
    <submittedName>
        <fullName evidence="2">Uncharacterized protein</fullName>
    </submittedName>
</protein>
<feature type="compositionally biased region" description="Basic and acidic residues" evidence="1">
    <location>
        <begin position="10"/>
        <end position="20"/>
    </location>
</feature>